<reference evidence="1 3" key="1">
    <citation type="submission" date="2012-11" db="EMBL/GenBank/DDBJ databases">
        <title>Whole genome sequence of Acetobacter cibinongensis 4H-1.</title>
        <authorList>
            <person name="Azuma Y."/>
            <person name="Higashiura N."/>
            <person name="Hirakawa H."/>
            <person name="Matsushita K."/>
        </authorList>
    </citation>
    <scope>NUCLEOTIDE SEQUENCE [LARGE SCALE GENOMIC DNA]</scope>
    <source>
        <strain evidence="1 3">4H-1</strain>
    </source>
</reference>
<evidence type="ECO:0000313" key="3">
    <source>
        <dbReference type="Proteomes" id="UP000032671"/>
    </source>
</evidence>
<keyword evidence="4" id="KW-1185">Reference proteome</keyword>
<protein>
    <submittedName>
        <fullName evidence="1">Uncharacterized protein</fullName>
    </submittedName>
</protein>
<name>A0A0D6N7S9_9PROT</name>
<evidence type="ECO:0000313" key="4">
    <source>
        <dbReference type="Proteomes" id="UP000321891"/>
    </source>
</evidence>
<dbReference type="AlphaFoldDB" id="A0A0D6N7S9"/>
<dbReference type="EMBL" id="BAMV01000036">
    <property type="protein sequence ID" value="GAN61551.1"/>
    <property type="molecule type" value="Genomic_DNA"/>
</dbReference>
<dbReference type="STRING" id="1231339.Abci_036_018"/>
<proteinExistence type="predicted"/>
<gene>
    <name evidence="1" type="ORF">Abci_036_018</name>
    <name evidence="2" type="ORF">ACI01nite_26800</name>
</gene>
<dbReference type="Proteomes" id="UP000321891">
    <property type="component" value="Unassembled WGS sequence"/>
</dbReference>
<comment type="caution">
    <text evidence="1">The sequence shown here is derived from an EMBL/GenBank/DDBJ whole genome shotgun (WGS) entry which is preliminary data.</text>
</comment>
<dbReference type="Proteomes" id="UP000032671">
    <property type="component" value="Unassembled WGS sequence"/>
</dbReference>
<evidence type="ECO:0000313" key="2">
    <source>
        <dbReference type="EMBL" id="GEL60078.1"/>
    </source>
</evidence>
<dbReference type="EMBL" id="BJVU01000021">
    <property type="protein sequence ID" value="GEL60078.1"/>
    <property type="molecule type" value="Genomic_DNA"/>
</dbReference>
<accession>A0A0D6N7S9</accession>
<dbReference type="RefSeq" id="WP_048839590.1">
    <property type="nucleotide sequence ID" value="NZ_BAMV01000036.1"/>
</dbReference>
<organism evidence="1 3">
    <name type="scientific">Acetobacter cibinongensis</name>
    <dbReference type="NCBI Taxonomy" id="146475"/>
    <lineage>
        <taxon>Bacteria</taxon>
        <taxon>Pseudomonadati</taxon>
        <taxon>Pseudomonadota</taxon>
        <taxon>Alphaproteobacteria</taxon>
        <taxon>Acetobacterales</taxon>
        <taxon>Acetobacteraceae</taxon>
        <taxon>Acetobacter</taxon>
    </lineage>
</organism>
<accession>A0A6N3SV26</accession>
<evidence type="ECO:0000313" key="1">
    <source>
        <dbReference type="EMBL" id="GAN61551.1"/>
    </source>
</evidence>
<sequence>MRKLGCKPAVTRHNQPRLSGLRMMARKAPARLVRDHIDPAPLMLANDQIGDCTSVGIANHLRATASLAGYQIDVSTGDAVRFYSESTGYRPANAESDQGGIEVDVLGIAGRDGYHLDHGTYYPLWGTVDPQDRNALALVVAGMGCAYLGVQLAAADQAPGVWDTDRTGDNTPGSWGGHCLLLWDYTGLGDNDLVTLLTWGVRQKATWQWLHSRIMEAHGIIWPQMVLPSGFYPTGPDLDMLKADNAAFLMGNLWQVPVTS</sequence>
<reference evidence="2 4" key="2">
    <citation type="submission" date="2019-07" db="EMBL/GenBank/DDBJ databases">
        <title>Whole genome shotgun sequence of Acetobacter cibinongensis NBRC 16605.</title>
        <authorList>
            <person name="Hosoyama A."/>
            <person name="Uohara A."/>
            <person name="Ohji S."/>
            <person name="Ichikawa N."/>
        </authorList>
    </citation>
    <scope>NUCLEOTIDE SEQUENCE [LARGE SCALE GENOMIC DNA]</scope>
    <source>
        <strain evidence="2 4">NBRC 16605</strain>
    </source>
</reference>